<keyword evidence="9" id="KW-1185">Reference proteome</keyword>
<feature type="region of interest" description="Disordered" evidence="7">
    <location>
        <begin position="550"/>
        <end position="639"/>
    </location>
</feature>
<evidence type="ECO:0000256" key="7">
    <source>
        <dbReference type="SAM" id="MobiDB-lite"/>
    </source>
</evidence>
<evidence type="ECO:0000313" key="10">
    <source>
        <dbReference type="RefSeq" id="XP_005109083.1"/>
    </source>
</evidence>
<dbReference type="Proteomes" id="UP000694888">
    <property type="component" value="Unplaced"/>
</dbReference>
<keyword evidence="8" id="KW-0472">Membrane</keyword>
<keyword evidence="4" id="KW-0521">NADP</keyword>
<organism evidence="9 10">
    <name type="scientific">Aplysia californica</name>
    <name type="common">California sea hare</name>
    <dbReference type="NCBI Taxonomy" id="6500"/>
    <lineage>
        <taxon>Eukaryota</taxon>
        <taxon>Metazoa</taxon>
        <taxon>Spiralia</taxon>
        <taxon>Lophotrochozoa</taxon>
        <taxon>Mollusca</taxon>
        <taxon>Gastropoda</taxon>
        <taxon>Heterobranchia</taxon>
        <taxon>Euthyneura</taxon>
        <taxon>Tectipleura</taxon>
        <taxon>Aplysiida</taxon>
        <taxon>Aplysioidea</taxon>
        <taxon>Aplysiidae</taxon>
        <taxon>Aplysia</taxon>
    </lineage>
</organism>
<dbReference type="InterPro" id="IPR000960">
    <property type="entry name" value="Flavin_mOase"/>
</dbReference>
<dbReference type="PANTHER" id="PTHR23023">
    <property type="entry name" value="DIMETHYLANILINE MONOOXYGENASE"/>
    <property type="match status" value="1"/>
</dbReference>
<sequence>MEIPETREKRILIVGAGCSGLAAIKCCLDEGLTPVCLEKSSDIGGLWNFSQNPTQDAASIYNSLVINTSKDMMMFSDFPPPDDFPLFLTHKKVLEYFKLYTENFDLLRYITFNTEVRNIAKSPCYDETGRWQVRYAVKVEATAASTRGGKTGEERDVNTETGDVNKETIDDNTETSDVNTETVDVFDGVMICSGHHSVPHVPDIPGLSQFEGTVLHSRSYKDATPFAGQRVVILGMGNSAVDIACDLARSASQVYLSSRRGAWIVPRTAFWGLPADMLANSRVVFTMPLRLLDWCVQKQANFRIDHDTYGLRPDHGVLNCHPTINDELPVHLVSGRVQARPRLFRVEQDGVWFDDETFCQCDVIIMATGYDYRADFVNPEIFKIENNCANLYKYMFPANLPKPTLAVIGLIQAIGAVMPISEIQSRWFAQLFTGQVKFPEPSEVLKDIADKTKAMADLYVKSRRHTMQTFWIDYMDQIASKIGARPYLWKMMFSDPELALKCYLGPCLPAQYRLQGPGVWSGARAFIVSALSRATAAKYAGHVKTPVLVSGGPSSRQFASHKARLKSSKGPNGKAPSLPPEPGNPGDDVTTGTSGAECVGAQADDVSNGIKRGEGSADSEGRNGKLAGDSRSRDYEISEGQGRFEEDRRWARWSPEWMTFTFYLMVMLICCVAWLLSFLFSQTGNLISLLDRHLFLSE</sequence>
<evidence type="ECO:0000256" key="8">
    <source>
        <dbReference type="SAM" id="Phobius"/>
    </source>
</evidence>
<keyword evidence="3 6" id="KW-0274">FAD</keyword>
<gene>
    <name evidence="10" type="primary">LOC101856987</name>
</gene>
<dbReference type="InterPro" id="IPR050346">
    <property type="entry name" value="FMO-like"/>
</dbReference>
<evidence type="ECO:0000256" key="5">
    <source>
        <dbReference type="ARBA" id="ARBA00023002"/>
    </source>
</evidence>
<dbReference type="Gene3D" id="3.50.50.60">
    <property type="entry name" value="FAD/NAD(P)-binding domain"/>
    <property type="match status" value="1"/>
</dbReference>
<accession>A0ABM0K5A2</accession>
<proteinExistence type="inferred from homology"/>
<evidence type="ECO:0000256" key="1">
    <source>
        <dbReference type="ARBA" id="ARBA00009183"/>
    </source>
</evidence>
<dbReference type="GeneID" id="101856987"/>
<dbReference type="GO" id="GO:0004497">
    <property type="term" value="F:monooxygenase activity"/>
    <property type="evidence" value="ECO:0007669"/>
    <property type="project" value="UniProtKB-KW"/>
</dbReference>
<dbReference type="PRINTS" id="PR00370">
    <property type="entry name" value="FMOXYGENASE"/>
</dbReference>
<evidence type="ECO:0000256" key="3">
    <source>
        <dbReference type="ARBA" id="ARBA00022827"/>
    </source>
</evidence>
<dbReference type="InterPro" id="IPR020946">
    <property type="entry name" value="Flavin_mOase-like"/>
</dbReference>
<keyword evidence="2 6" id="KW-0285">Flavoprotein</keyword>
<dbReference type="RefSeq" id="XP_005109083.1">
    <property type="nucleotide sequence ID" value="XM_005109026.3"/>
</dbReference>
<evidence type="ECO:0000313" key="9">
    <source>
        <dbReference type="Proteomes" id="UP000694888"/>
    </source>
</evidence>
<dbReference type="EC" id="1.-.-.-" evidence="6"/>
<keyword evidence="6 10" id="KW-0503">Monooxygenase</keyword>
<evidence type="ECO:0000256" key="2">
    <source>
        <dbReference type="ARBA" id="ARBA00022630"/>
    </source>
</evidence>
<feature type="compositionally biased region" description="Basic and acidic residues" evidence="7">
    <location>
        <begin position="150"/>
        <end position="169"/>
    </location>
</feature>
<keyword evidence="8" id="KW-0812">Transmembrane</keyword>
<dbReference type="Pfam" id="PF00743">
    <property type="entry name" value="FMO-like"/>
    <property type="match status" value="2"/>
</dbReference>
<protein>
    <recommendedName>
        <fullName evidence="6">Flavin-containing monooxygenase</fullName>
        <ecNumber evidence="6">1.-.-.-</ecNumber>
    </recommendedName>
</protein>
<feature type="compositionally biased region" description="Basic and acidic residues" evidence="7">
    <location>
        <begin position="611"/>
        <end position="639"/>
    </location>
</feature>
<evidence type="ECO:0000256" key="4">
    <source>
        <dbReference type="ARBA" id="ARBA00022857"/>
    </source>
</evidence>
<feature type="transmembrane region" description="Helical" evidence="8">
    <location>
        <begin position="657"/>
        <end position="680"/>
    </location>
</feature>
<reference evidence="10" key="1">
    <citation type="submission" date="2025-08" db="UniProtKB">
        <authorList>
            <consortium name="RefSeq"/>
        </authorList>
    </citation>
    <scope>IDENTIFICATION</scope>
</reference>
<comment type="similarity">
    <text evidence="1 6">Belongs to the FMO family.</text>
</comment>
<feature type="region of interest" description="Disordered" evidence="7">
    <location>
        <begin position="145"/>
        <end position="177"/>
    </location>
</feature>
<name>A0ABM0K5A2_APLCA</name>
<dbReference type="InterPro" id="IPR036188">
    <property type="entry name" value="FAD/NAD-bd_sf"/>
</dbReference>
<comment type="cofactor">
    <cofactor evidence="6">
        <name>FAD</name>
        <dbReference type="ChEBI" id="CHEBI:57692"/>
    </cofactor>
</comment>
<dbReference type="SUPFAM" id="SSF51905">
    <property type="entry name" value="FAD/NAD(P)-binding domain"/>
    <property type="match status" value="2"/>
</dbReference>
<keyword evidence="5 6" id="KW-0560">Oxidoreductase</keyword>
<keyword evidence="8" id="KW-1133">Transmembrane helix</keyword>
<evidence type="ECO:0000256" key="6">
    <source>
        <dbReference type="RuleBase" id="RU361177"/>
    </source>
</evidence>